<organism evidence="2 3">
    <name type="scientific">Pseudanabaena frigida</name>
    <dbReference type="NCBI Taxonomy" id="945775"/>
    <lineage>
        <taxon>Bacteria</taxon>
        <taxon>Bacillati</taxon>
        <taxon>Cyanobacteriota</taxon>
        <taxon>Cyanophyceae</taxon>
        <taxon>Pseudanabaenales</taxon>
        <taxon>Pseudanabaenaceae</taxon>
        <taxon>Pseudanabaena</taxon>
    </lineage>
</organism>
<evidence type="ECO:0000259" key="1">
    <source>
        <dbReference type="Pfam" id="PF22551"/>
    </source>
</evidence>
<evidence type="ECO:0000313" key="2">
    <source>
        <dbReference type="EMBL" id="PZO42208.1"/>
    </source>
</evidence>
<accession>A0A2W4YGK3</accession>
<dbReference type="SUPFAM" id="SSF69635">
    <property type="entry name" value="Type III secretory system chaperone-like"/>
    <property type="match status" value="1"/>
</dbReference>
<reference evidence="2 3" key="1">
    <citation type="submission" date="2018-04" db="EMBL/GenBank/DDBJ databases">
        <authorList>
            <person name="Go L.Y."/>
            <person name="Mitchell J.A."/>
        </authorList>
    </citation>
    <scope>NUCLEOTIDE SEQUENCE [LARGE SCALE GENOMIC DNA]</scope>
    <source>
        <strain evidence="2">ULC066bin1</strain>
    </source>
</reference>
<dbReference type="Gene3D" id="3.30.1460.10">
    <property type="match status" value="1"/>
</dbReference>
<name>A0A2W4YGK3_9CYAN</name>
<evidence type="ECO:0000313" key="3">
    <source>
        <dbReference type="Proteomes" id="UP000249467"/>
    </source>
</evidence>
<dbReference type="EMBL" id="QBML01000008">
    <property type="protein sequence ID" value="PZO42208.1"/>
    <property type="molecule type" value="Genomic_DNA"/>
</dbReference>
<proteinExistence type="predicted"/>
<feature type="domain" description="TY-Chap central" evidence="1">
    <location>
        <begin position="38"/>
        <end position="144"/>
    </location>
</feature>
<dbReference type="Pfam" id="PF22551">
    <property type="entry name" value="TY-Chap1"/>
    <property type="match status" value="1"/>
</dbReference>
<sequence length="147" mass="16567">MKFETPIQQACYEKIQPWLNDLYENVYSPPYDMPVFVLPLGSATATVEVLPWGNTEAIISTWSYVVTGAEITQDLMRFLLKQNSELQFGVFSIDDDGDIRFHTTLVGSTCDRDELQTSVSSVLQTADKYDDAIVESWGGERALDRSL</sequence>
<dbReference type="AlphaFoldDB" id="A0A2W4YGK3"/>
<comment type="caution">
    <text evidence="2">The sequence shown here is derived from an EMBL/GenBank/DDBJ whole genome shotgun (WGS) entry which is preliminary data.</text>
</comment>
<dbReference type="Proteomes" id="UP000249467">
    <property type="component" value="Unassembled WGS sequence"/>
</dbReference>
<gene>
    <name evidence="2" type="ORF">DCF19_08185</name>
</gene>
<dbReference type="InterPro" id="IPR054343">
    <property type="entry name" value="TY-Chap_M"/>
</dbReference>
<reference evidence="2 3" key="2">
    <citation type="submission" date="2018-06" db="EMBL/GenBank/DDBJ databases">
        <title>Metagenomic assembly of (sub)arctic Cyanobacteria and their associated microbiome from non-axenic cultures.</title>
        <authorList>
            <person name="Baurain D."/>
        </authorList>
    </citation>
    <scope>NUCLEOTIDE SEQUENCE [LARGE SCALE GENOMIC DNA]</scope>
    <source>
        <strain evidence="2">ULC066bin1</strain>
    </source>
</reference>
<protein>
    <recommendedName>
        <fullName evidence="1">TY-Chap central domain-containing protein</fullName>
    </recommendedName>
</protein>